<dbReference type="InterPro" id="IPR025166">
    <property type="entry name" value="Integrase_DNA_bind_dom"/>
</dbReference>
<reference evidence="7" key="1">
    <citation type="submission" date="2016-10" db="EMBL/GenBank/DDBJ databases">
        <authorList>
            <person name="Varghese N."/>
            <person name="Submissions S."/>
        </authorList>
    </citation>
    <scope>NUCLEOTIDE SEQUENCE [LARGE SCALE GENOMIC DNA]</scope>
    <source>
        <strain evidence="7">GAS369</strain>
    </source>
</reference>
<evidence type="ECO:0000313" key="7">
    <source>
        <dbReference type="Proteomes" id="UP000243904"/>
    </source>
</evidence>
<name>A0A1H1YJG4_9BRAD</name>
<organism evidence="6 7">
    <name type="scientific">Bradyrhizobium canariense</name>
    <dbReference type="NCBI Taxonomy" id="255045"/>
    <lineage>
        <taxon>Bacteria</taxon>
        <taxon>Pseudomonadati</taxon>
        <taxon>Pseudomonadota</taxon>
        <taxon>Alphaproteobacteria</taxon>
        <taxon>Hyphomicrobiales</taxon>
        <taxon>Nitrobacteraceae</taxon>
        <taxon>Bradyrhizobium</taxon>
    </lineage>
</organism>
<dbReference type="Pfam" id="PF13356">
    <property type="entry name" value="Arm-DNA-bind_3"/>
    <property type="match status" value="1"/>
</dbReference>
<dbReference type="RefSeq" id="WP_146689094.1">
    <property type="nucleotide sequence ID" value="NZ_LT629750.1"/>
</dbReference>
<dbReference type="InterPro" id="IPR050808">
    <property type="entry name" value="Phage_Integrase"/>
</dbReference>
<dbReference type="InterPro" id="IPR002104">
    <property type="entry name" value="Integrase_catalytic"/>
</dbReference>
<dbReference type="GO" id="GO:0015074">
    <property type="term" value="P:DNA integration"/>
    <property type="evidence" value="ECO:0007669"/>
    <property type="project" value="UniProtKB-KW"/>
</dbReference>
<evidence type="ECO:0000259" key="5">
    <source>
        <dbReference type="PROSITE" id="PS51898"/>
    </source>
</evidence>
<dbReference type="Proteomes" id="UP000243904">
    <property type="component" value="Chromosome I"/>
</dbReference>
<dbReference type="PANTHER" id="PTHR30629">
    <property type="entry name" value="PROPHAGE INTEGRASE"/>
    <property type="match status" value="1"/>
</dbReference>
<dbReference type="InterPro" id="IPR011010">
    <property type="entry name" value="DNA_brk_join_enz"/>
</dbReference>
<accession>A0A1H1YJG4</accession>
<evidence type="ECO:0000256" key="1">
    <source>
        <dbReference type="ARBA" id="ARBA00008857"/>
    </source>
</evidence>
<dbReference type="PROSITE" id="PS51898">
    <property type="entry name" value="TYR_RECOMBINASE"/>
    <property type="match status" value="1"/>
</dbReference>
<dbReference type="InterPro" id="IPR013762">
    <property type="entry name" value="Integrase-like_cat_sf"/>
</dbReference>
<feature type="domain" description="Tyr recombinase" evidence="5">
    <location>
        <begin position="213"/>
        <end position="386"/>
    </location>
</feature>
<sequence>MARIRVLTALKIKRNLKPGMYADGLGLYLKVRPGNSKSWIFRYRTGGKLRDMGLGPFHTVSLAEAREKAEVCRVMRLKGLDPLNERLKEQQAKTIEAIETITFEKCAEGYIAAHKAGWKNGKHADQWTATLQTYVYPVFKDKPVAAIDDTLVLKVLQPIWRDKTETASRLRGRIERILDWARVMKYRAGENPARWKGHLDHLLPKRSKVAAIVHHPALPIDETPGFFQILRQEATVVARAFEFCILNATRTNEAMGMRWDEYDEQAQLWTVPGVRMKAGRDHRVPLAQRSQRILAQMQEIRTGQFVFPGGVQERPLSSMAFLMLLRRLERKDITAHGFRSTFRDWAAERTDFSNEVVEMALAHTISNKVEAAYRRGDLFDKRRQLAEAWAAFCAGTAPSKP</sequence>
<dbReference type="GO" id="GO:0006310">
    <property type="term" value="P:DNA recombination"/>
    <property type="evidence" value="ECO:0007669"/>
    <property type="project" value="UniProtKB-KW"/>
</dbReference>
<dbReference type="EMBL" id="LT629750">
    <property type="protein sequence ID" value="SDT21563.1"/>
    <property type="molecule type" value="Genomic_DNA"/>
</dbReference>
<proteinExistence type="inferred from homology"/>
<dbReference type="Gene3D" id="3.30.160.390">
    <property type="entry name" value="Integrase, DNA-binding domain"/>
    <property type="match status" value="1"/>
</dbReference>
<dbReference type="Pfam" id="PF22022">
    <property type="entry name" value="Phage_int_M"/>
    <property type="match status" value="1"/>
</dbReference>
<dbReference type="Pfam" id="PF00589">
    <property type="entry name" value="Phage_integrase"/>
    <property type="match status" value="1"/>
</dbReference>
<keyword evidence="7" id="KW-1185">Reference proteome</keyword>
<dbReference type="InterPro" id="IPR010998">
    <property type="entry name" value="Integrase_recombinase_N"/>
</dbReference>
<gene>
    <name evidence="6" type="ORF">SAMN05444158_4848</name>
</gene>
<dbReference type="InterPro" id="IPR053876">
    <property type="entry name" value="Phage_int_M"/>
</dbReference>
<dbReference type="InterPro" id="IPR038488">
    <property type="entry name" value="Integrase_DNA-bd_sf"/>
</dbReference>
<evidence type="ECO:0000256" key="2">
    <source>
        <dbReference type="ARBA" id="ARBA00022908"/>
    </source>
</evidence>
<evidence type="ECO:0000256" key="3">
    <source>
        <dbReference type="ARBA" id="ARBA00023125"/>
    </source>
</evidence>
<dbReference type="SUPFAM" id="SSF56349">
    <property type="entry name" value="DNA breaking-rejoining enzymes"/>
    <property type="match status" value="1"/>
</dbReference>
<dbReference type="AlphaFoldDB" id="A0A1H1YJG4"/>
<dbReference type="GO" id="GO:0003677">
    <property type="term" value="F:DNA binding"/>
    <property type="evidence" value="ECO:0007669"/>
    <property type="project" value="UniProtKB-KW"/>
</dbReference>
<dbReference type="Gene3D" id="1.10.150.130">
    <property type="match status" value="1"/>
</dbReference>
<keyword evidence="4" id="KW-0233">DNA recombination</keyword>
<dbReference type="Gene3D" id="1.10.443.10">
    <property type="entry name" value="Intergrase catalytic core"/>
    <property type="match status" value="1"/>
</dbReference>
<dbReference type="PANTHER" id="PTHR30629:SF2">
    <property type="entry name" value="PROPHAGE INTEGRASE INTS-RELATED"/>
    <property type="match status" value="1"/>
</dbReference>
<keyword evidence="3" id="KW-0238">DNA-binding</keyword>
<evidence type="ECO:0000256" key="4">
    <source>
        <dbReference type="ARBA" id="ARBA00023172"/>
    </source>
</evidence>
<dbReference type="CDD" id="cd00801">
    <property type="entry name" value="INT_P4_C"/>
    <property type="match status" value="1"/>
</dbReference>
<protein>
    <submittedName>
        <fullName evidence="6">Integrase</fullName>
    </submittedName>
</protein>
<keyword evidence="2" id="KW-0229">DNA integration</keyword>
<evidence type="ECO:0000313" key="6">
    <source>
        <dbReference type="EMBL" id="SDT21563.1"/>
    </source>
</evidence>
<comment type="similarity">
    <text evidence="1">Belongs to the 'phage' integrase family.</text>
</comment>